<dbReference type="PROSITE" id="PS50110">
    <property type="entry name" value="RESPONSE_REGULATORY"/>
    <property type="match status" value="1"/>
</dbReference>
<keyword evidence="7" id="KW-1185">Reference proteome</keyword>
<dbReference type="InterPro" id="IPR039420">
    <property type="entry name" value="WalR-like"/>
</dbReference>
<dbReference type="GO" id="GO:0006355">
    <property type="term" value="P:regulation of DNA-templated transcription"/>
    <property type="evidence" value="ECO:0007669"/>
    <property type="project" value="InterPro"/>
</dbReference>
<keyword evidence="1 3" id="KW-0597">Phosphoprotein</keyword>
<dbReference type="OrthoDB" id="9797341at2"/>
<dbReference type="SUPFAM" id="SSF52172">
    <property type="entry name" value="CheY-like"/>
    <property type="match status" value="1"/>
</dbReference>
<organism evidence="6 7">
    <name type="scientific">Tenacibaculum holothuriorum</name>
    <dbReference type="NCBI Taxonomy" id="1635173"/>
    <lineage>
        <taxon>Bacteria</taxon>
        <taxon>Pseudomonadati</taxon>
        <taxon>Bacteroidota</taxon>
        <taxon>Flavobacteriia</taxon>
        <taxon>Flavobacteriales</taxon>
        <taxon>Flavobacteriaceae</taxon>
        <taxon>Tenacibaculum</taxon>
    </lineage>
</organism>
<dbReference type="InterPro" id="IPR001789">
    <property type="entry name" value="Sig_transdc_resp-reg_receiver"/>
</dbReference>
<dbReference type="Pfam" id="PF00072">
    <property type="entry name" value="Response_reg"/>
    <property type="match status" value="1"/>
</dbReference>
<evidence type="ECO:0000256" key="2">
    <source>
        <dbReference type="ARBA" id="ARBA00023125"/>
    </source>
</evidence>
<dbReference type="InParanoid" id="A0A1Y2PG88"/>
<protein>
    <submittedName>
        <fullName evidence="6">Ligand-binding protein SH3</fullName>
    </submittedName>
</protein>
<evidence type="ECO:0000259" key="5">
    <source>
        <dbReference type="PROSITE" id="PS50110"/>
    </source>
</evidence>
<evidence type="ECO:0000256" key="1">
    <source>
        <dbReference type="ARBA" id="ARBA00022553"/>
    </source>
</evidence>
<dbReference type="PANTHER" id="PTHR43214">
    <property type="entry name" value="TWO-COMPONENT RESPONSE REGULATOR"/>
    <property type="match status" value="1"/>
</dbReference>
<dbReference type="CDD" id="cd06170">
    <property type="entry name" value="LuxR_C_like"/>
    <property type="match status" value="1"/>
</dbReference>
<dbReference type="InterPro" id="IPR000792">
    <property type="entry name" value="Tscrpt_reg_LuxR_C"/>
</dbReference>
<accession>A0A1Y2PG88</accession>
<dbReference type="STRING" id="1635173.WH52_03380"/>
<reference evidence="6 7" key="1">
    <citation type="submission" date="2015-03" db="EMBL/GenBank/DDBJ databases">
        <title>Genome sequence of Tenacibaculum sp. S2-2, isolated from intestinal microbiota of sea cucumber, Apostichopus japonicas.</title>
        <authorList>
            <person name="Shao Z."/>
            <person name="Wang L."/>
            <person name="Li X."/>
        </authorList>
    </citation>
    <scope>NUCLEOTIDE SEQUENCE [LARGE SCALE GENOMIC DNA]</scope>
    <source>
        <strain evidence="6 7">S2-2</strain>
    </source>
</reference>
<dbReference type="InterPro" id="IPR011006">
    <property type="entry name" value="CheY-like_superfamily"/>
</dbReference>
<dbReference type="CDD" id="cd17535">
    <property type="entry name" value="REC_NarL-like"/>
    <property type="match status" value="1"/>
</dbReference>
<dbReference type="PROSITE" id="PS50043">
    <property type="entry name" value="HTH_LUXR_2"/>
    <property type="match status" value="1"/>
</dbReference>
<feature type="domain" description="HTH luxR-type" evidence="4">
    <location>
        <begin position="145"/>
        <end position="210"/>
    </location>
</feature>
<sequence>MKYSVVVVDDHTLLSQAIEGMVNTFNKFKVLYTCKNGKEVAEKFKASPRNIPDIVLVDVNMPVMNGIETTEWIVENYPNVHVMALSVEDADGTILKMLKAGAGGYLLKDTKKEVLEQALLEMIENGFYHTRDVTTLLLDSVSGKNGRNNIHFKDNELKFMRLACSELTYKEIAEKMFLSPKTIDGYRDSLFTKLDVRNRVGLVMYAIKNKIVTLDSYA</sequence>
<dbReference type="RefSeq" id="WP_086029531.1">
    <property type="nucleotide sequence ID" value="NZ_LAPZ01000002.1"/>
</dbReference>
<dbReference type="AlphaFoldDB" id="A0A1Y2PG88"/>
<comment type="caution">
    <text evidence="6">The sequence shown here is derived from an EMBL/GenBank/DDBJ whole genome shotgun (WGS) entry which is preliminary data.</text>
</comment>
<keyword evidence="2" id="KW-0238">DNA-binding</keyword>
<dbReference type="Proteomes" id="UP000194221">
    <property type="component" value="Unassembled WGS sequence"/>
</dbReference>
<feature type="domain" description="Response regulatory" evidence="5">
    <location>
        <begin position="4"/>
        <end position="123"/>
    </location>
</feature>
<proteinExistence type="predicted"/>
<dbReference type="SUPFAM" id="SSF46894">
    <property type="entry name" value="C-terminal effector domain of the bipartite response regulators"/>
    <property type="match status" value="1"/>
</dbReference>
<dbReference type="Gene3D" id="3.40.50.2300">
    <property type="match status" value="1"/>
</dbReference>
<evidence type="ECO:0000313" key="6">
    <source>
        <dbReference type="EMBL" id="OSY88729.1"/>
    </source>
</evidence>
<dbReference type="GO" id="GO:0000160">
    <property type="term" value="P:phosphorelay signal transduction system"/>
    <property type="evidence" value="ECO:0007669"/>
    <property type="project" value="InterPro"/>
</dbReference>
<name>A0A1Y2PG88_9FLAO</name>
<evidence type="ECO:0000313" key="7">
    <source>
        <dbReference type="Proteomes" id="UP000194221"/>
    </source>
</evidence>
<dbReference type="SMART" id="SM00421">
    <property type="entry name" value="HTH_LUXR"/>
    <property type="match status" value="1"/>
</dbReference>
<dbReference type="PANTHER" id="PTHR43214:SF43">
    <property type="entry name" value="TWO-COMPONENT RESPONSE REGULATOR"/>
    <property type="match status" value="1"/>
</dbReference>
<dbReference type="InterPro" id="IPR058245">
    <property type="entry name" value="NreC/VraR/RcsB-like_REC"/>
</dbReference>
<dbReference type="EMBL" id="LAPZ01000002">
    <property type="protein sequence ID" value="OSY88729.1"/>
    <property type="molecule type" value="Genomic_DNA"/>
</dbReference>
<gene>
    <name evidence="6" type="ORF">WH52_03380</name>
</gene>
<dbReference type="GO" id="GO:0003677">
    <property type="term" value="F:DNA binding"/>
    <property type="evidence" value="ECO:0007669"/>
    <property type="project" value="UniProtKB-KW"/>
</dbReference>
<evidence type="ECO:0000256" key="3">
    <source>
        <dbReference type="PROSITE-ProRule" id="PRU00169"/>
    </source>
</evidence>
<dbReference type="InterPro" id="IPR016032">
    <property type="entry name" value="Sig_transdc_resp-reg_C-effctor"/>
</dbReference>
<dbReference type="SMART" id="SM00448">
    <property type="entry name" value="REC"/>
    <property type="match status" value="1"/>
</dbReference>
<evidence type="ECO:0000259" key="4">
    <source>
        <dbReference type="PROSITE" id="PS50043"/>
    </source>
</evidence>
<dbReference type="Pfam" id="PF00196">
    <property type="entry name" value="GerE"/>
    <property type="match status" value="1"/>
</dbReference>
<feature type="modified residue" description="4-aspartylphosphate" evidence="3">
    <location>
        <position position="58"/>
    </location>
</feature>